<dbReference type="InterPro" id="IPR052563">
    <property type="entry name" value="FliK"/>
</dbReference>
<name>A0A0M0HY71_9VIBR</name>
<dbReference type="PATRIC" id="fig|171383.3.peg.2603"/>
<reference evidence="4" key="1">
    <citation type="submission" date="2015-08" db="EMBL/GenBank/DDBJ databases">
        <title>Vibrio galatheae sp. nov., a novel member of the Vibrionaceae family isolated from the Solomon Islands.</title>
        <authorList>
            <person name="Giubergia S."/>
            <person name="Machado H."/>
            <person name="Mateiu R.V."/>
            <person name="Gram L."/>
        </authorList>
    </citation>
    <scope>NUCLEOTIDE SEQUENCE [LARGE SCALE GENOMIC DNA]</scope>
    <source>
        <strain evidence="4">DSM 19134</strain>
    </source>
</reference>
<dbReference type="PANTHER" id="PTHR37533:SF2">
    <property type="entry name" value="FLAGELLAR HOOK-LENGTH CONTROL PROTEIN"/>
    <property type="match status" value="1"/>
</dbReference>
<comment type="caution">
    <text evidence="3">The sequence shown here is derived from an EMBL/GenBank/DDBJ whole genome shotgun (WGS) entry which is preliminary data.</text>
</comment>
<proteinExistence type="predicted"/>
<dbReference type="EMBL" id="LHPI01000012">
    <property type="protein sequence ID" value="KOO07026.1"/>
    <property type="molecule type" value="Genomic_DNA"/>
</dbReference>
<feature type="domain" description="Flagellar hook-length control protein-like C-terminal" evidence="2">
    <location>
        <begin position="494"/>
        <end position="577"/>
    </location>
</feature>
<dbReference type="InterPro" id="IPR021136">
    <property type="entry name" value="Flagellar_hook_control-like_C"/>
</dbReference>
<dbReference type="CDD" id="cd17470">
    <property type="entry name" value="T3SS_Flik_C"/>
    <property type="match status" value="1"/>
</dbReference>
<dbReference type="InterPro" id="IPR038610">
    <property type="entry name" value="FliK-like_C_sf"/>
</dbReference>
<sequence>MNINLSTVTETPKATKAASEVVPEGEEVVATEGFFAKLASLLTGGETKGEAVEGKQPNTVSDIAPELLASDEAPADEDVVTAGEDGSKVKASETQSLESKSSEEESTDTLLSKKVVSDVDESATSKARAEATDKPADAKGESPSSNRDAQKIVADNQEVLKRLNDSNNALKVDNGKPLPQAEVADVSEIADTSEVADAVATSTNTESVKQLKRGEETSDVAVEEIETTDAKQAVVVPEAAKKFIQPDEAVQAPNVVTDTETPEQVEQMVESKLVPPTIAKTQTVEPQIVESQKVAATKSVETVSLDDTVSSDDTEIKATAETEQATEAVIPWAGSKEAVATDAVSPKVVEAPRVQHGAVAQSVQSALMQTPQHAQAQAQALNVAAADVAEVSANQLQQVAAAANSAASSVASEQVMLKAAMGAKAAASLLSASSNSNSAGEPATAGESSFANQLAQAAGIQQTATGQPRAEQAQASAQLPLQLNREMASDQMAERVQMMMSKNLKNIDIRLDPPELGRMQIRMNMNGDGATVHFTVANQQARDALEQSMPRLREMLAQQGVQLGDTSVQQQSSGQQQNRYAANEQSHSGQGNSGPSGVGEENLEADINLDLNVTTKRDGISYYA</sequence>
<dbReference type="Proteomes" id="UP000037530">
    <property type="component" value="Unassembled WGS sequence"/>
</dbReference>
<feature type="compositionally biased region" description="Basic and acidic residues" evidence="1">
    <location>
        <begin position="127"/>
        <end position="140"/>
    </location>
</feature>
<feature type="region of interest" description="Disordered" evidence="1">
    <location>
        <begin position="562"/>
        <end position="601"/>
    </location>
</feature>
<feature type="compositionally biased region" description="Low complexity" evidence="1">
    <location>
        <begin position="567"/>
        <end position="577"/>
    </location>
</feature>
<gene>
    <name evidence="3" type="ORF">AKJ31_12745</name>
</gene>
<dbReference type="AlphaFoldDB" id="A0A0M0HY71"/>
<dbReference type="Gene3D" id="3.30.750.140">
    <property type="match status" value="1"/>
</dbReference>
<evidence type="ECO:0000259" key="2">
    <source>
        <dbReference type="Pfam" id="PF02120"/>
    </source>
</evidence>
<evidence type="ECO:0000313" key="3">
    <source>
        <dbReference type="EMBL" id="KOO07026.1"/>
    </source>
</evidence>
<evidence type="ECO:0000313" key="4">
    <source>
        <dbReference type="Proteomes" id="UP000037530"/>
    </source>
</evidence>
<feature type="compositionally biased region" description="Polar residues" evidence="1">
    <location>
        <begin position="578"/>
        <end position="590"/>
    </location>
</feature>
<feature type="region of interest" description="Disordered" evidence="1">
    <location>
        <begin position="45"/>
        <end position="152"/>
    </location>
</feature>
<dbReference type="PANTHER" id="PTHR37533">
    <property type="entry name" value="FLAGELLAR HOOK-LENGTH CONTROL PROTEIN"/>
    <property type="match status" value="1"/>
</dbReference>
<protein>
    <recommendedName>
        <fullName evidence="2">Flagellar hook-length control protein-like C-terminal domain-containing protein</fullName>
    </recommendedName>
</protein>
<dbReference type="STRING" id="171383.AKJ31_12745"/>
<evidence type="ECO:0000256" key="1">
    <source>
        <dbReference type="SAM" id="MobiDB-lite"/>
    </source>
</evidence>
<accession>A0A0M0HY71</accession>
<dbReference type="OrthoDB" id="1792985at2"/>
<dbReference type="Pfam" id="PF02120">
    <property type="entry name" value="Flg_hook"/>
    <property type="match status" value="1"/>
</dbReference>
<organism evidence="3 4">
    <name type="scientific">Vibrio hepatarius</name>
    <dbReference type="NCBI Taxonomy" id="171383"/>
    <lineage>
        <taxon>Bacteria</taxon>
        <taxon>Pseudomonadati</taxon>
        <taxon>Pseudomonadota</taxon>
        <taxon>Gammaproteobacteria</taxon>
        <taxon>Vibrionales</taxon>
        <taxon>Vibrionaceae</taxon>
        <taxon>Vibrio</taxon>
        <taxon>Vibrio oreintalis group</taxon>
    </lineage>
</organism>
<dbReference type="RefSeq" id="WP_053409487.1">
    <property type="nucleotide sequence ID" value="NZ_DAIPHI010000034.1"/>
</dbReference>
<keyword evidence="4" id="KW-1185">Reference proteome</keyword>